<feature type="compositionally biased region" description="Acidic residues" evidence="1">
    <location>
        <begin position="236"/>
        <end position="249"/>
    </location>
</feature>
<evidence type="ECO:0000313" key="2">
    <source>
        <dbReference type="EMBL" id="KAJ7069025.1"/>
    </source>
</evidence>
<keyword evidence="3" id="KW-1185">Reference proteome</keyword>
<dbReference type="AlphaFoldDB" id="A0AAD6TRT4"/>
<sequence>MLNTILYNPFPIPIYLSWGQLPREISPFDVPKYFQGLAPNPKELKSLATSHGQVKFSQWAVDSEAQKWCPNPYTPVSPPEARIFPLPLPSNNDPTTSHRDPTPTVERAPFPPLPAHSKQKQNETIQEFFTRRRERNVKRMASESAVDRQRRTQRADHAKRGEVPSKACVFVWEEQDGHYIRQPGGRGNYAELWREYPRSQRRFDPVSNEWDLCELFRNNDPVFGEGPNPVRSGKQDDDDEYDDDDDDTMADYPAFTRPMDLDMLSASQLPQMPVVQTQPPHDLDDDVPADEDLGLDLTEADVPERDLAAASKKCVNRVYLKFGFAPPRTDEPKYESSGENLLKALEMRFGFALPRSPETFVPRDPPPALLKPELLANVIATDVLEVLRQPWGPELRNVASHLLARGIPFWLAYISAEIMPAREPADTTSGLGYRPDKYKFDVHDYNAYTTQRDIQLLHTPRGRIALQYGGIIGRLARSEVADDDFFRGFNDDIYGAGDCLWDGTSPSAYWYDRLSDHEIDTLCGVYHIGTGM</sequence>
<dbReference type="Proteomes" id="UP001222325">
    <property type="component" value="Unassembled WGS sequence"/>
</dbReference>
<comment type="caution">
    <text evidence="2">The sequence shown here is derived from an EMBL/GenBank/DDBJ whole genome shotgun (WGS) entry which is preliminary data.</text>
</comment>
<evidence type="ECO:0000256" key="1">
    <source>
        <dbReference type="SAM" id="MobiDB-lite"/>
    </source>
</evidence>
<feature type="region of interest" description="Disordered" evidence="1">
    <location>
        <begin position="88"/>
        <end position="160"/>
    </location>
</feature>
<name>A0AAD6TRT4_9AGAR</name>
<proteinExistence type="predicted"/>
<organism evidence="2 3">
    <name type="scientific">Mycena belliarum</name>
    <dbReference type="NCBI Taxonomy" id="1033014"/>
    <lineage>
        <taxon>Eukaryota</taxon>
        <taxon>Fungi</taxon>
        <taxon>Dikarya</taxon>
        <taxon>Basidiomycota</taxon>
        <taxon>Agaricomycotina</taxon>
        <taxon>Agaricomycetes</taxon>
        <taxon>Agaricomycetidae</taxon>
        <taxon>Agaricales</taxon>
        <taxon>Marasmiineae</taxon>
        <taxon>Mycenaceae</taxon>
        <taxon>Mycena</taxon>
    </lineage>
</organism>
<feature type="region of interest" description="Disordered" evidence="1">
    <location>
        <begin position="221"/>
        <end position="251"/>
    </location>
</feature>
<protein>
    <submittedName>
        <fullName evidence="2">Uncharacterized protein</fullName>
    </submittedName>
</protein>
<gene>
    <name evidence="2" type="ORF">B0H15DRAFT_793864</name>
</gene>
<feature type="compositionally biased region" description="Basic and acidic residues" evidence="1">
    <location>
        <begin position="145"/>
        <end position="160"/>
    </location>
</feature>
<reference evidence="2" key="1">
    <citation type="submission" date="2023-03" db="EMBL/GenBank/DDBJ databases">
        <title>Massive genome expansion in bonnet fungi (Mycena s.s.) driven by repeated elements and novel gene families across ecological guilds.</title>
        <authorList>
            <consortium name="Lawrence Berkeley National Laboratory"/>
            <person name="Harder C.B."/>
            <person name="Miyauchi S."/>
            <person name="Viragh M."/>
            <person name="Kuo A."/>
            <person name="Thoen E."/>
            <person name="Andreopoulos B."/>
            <person name="Lu D."/>
            <person name="Skrede I."/>
            <person name="Drula E."/>
            <person name="Henrissat B."/>
            <person name="Morin E."/>
            <person name="Kohler A."/>
            <person name="Barry K."/>
            <person name="LaButti K."/>
            <person name="Morin E."/>
            <person name="Salamov A."/>
            <person name="Lipzen A."/>
            <person name="Mereny Z."/>
            <person name="Hegedus B."/>
            <person name="Baldrian P."/>
            <person name="Stursova M."/>
            <person name="Weitz H."/>
            <person name="Taylor A."/>
            <person name="Grigoriev I.V."/>
            <person name="Nagy L.G."/>
            <person name="Martin F."/>
            <person name="Kauserud H."/>
        </authorList>
    </citation>
    <scope>NUCLEOTIDE SEQUENCE</scope>
    <source>
        <strain evidence="2">CBHHK173m</strain>
    </source>
</reference>
<evidence type="ECO:0000313" key="3">
    <source>
        <dbReference type="Proteomes" id="UP001222325"/>
    </source>
</evidence>
<accession>A0AAD6TRT4</accession>
<dbReference type="EMBL" id="JARJCN010000139">
    <property type="protein sequence ID" value="KAJ7069025.1"/>
    <property type="molecule type" value="Genomic_DNA"/>
</dbReference>